<dbReference type="FunFam" id="6.10.250.3450:FF:000001">
    <property type="entry name" value="60S ribosomal protein L35"/>
    <property type="match status" value="1"/>
</dbReference>
<gene>
    <name evidence="4" type="ORF">MANES_06G010000</name>
</gene>
<dbReference type="SUPFAM" id="SSF46561">
    <property type="entry name" value="Ribosomal protein L29 (L29p)"/>
    <property type="match status" value="1"/>
</dbReference>
<name>A0A2C9VN59_MANES</name>
<dbReference type="GO" id="GO:0003729">
    <property type="term" value="F:mRNA binding"/>
    <property type="evidence" value="ECO:0000318"/>
    <property type="project" value="GO_Central"/>
</dbReference>
<dbReference type="PANTHER" id="PTHR45722">
    <property type="entry name" value="60S RIBOSOMAL PROTEIN L35"/>
    <property type="match status" value="1"/>
</dbReference>
<keyword evidence="2" id="KW-0689">Ribosomal protein</keyword>
<evidence type="ECO:0000313" key="4">
    <source>
        <dbReference type="EMBL" id="OAY46569.1"/>
    </source>
</evidence>
<dbReference type="Gene3D" id="1.10.287.310">
    <property type="match status" value="1"/>
</dbReference>
<dbReference type="EMBL" id="CM004392">
    <property type="protein sequence ID" value="OAY46569.1"/>
    <property type="molecule type" value="Genomic_DNA"/>
</dbReference>
<sequence>MARIKVHELRQKTKTELFNQLKDLKAEIPELRVAKVLAVISRKQKAALAEAYKNKKFLTRVLRPKKTRAISRRLTKHQTEREKKREMYFPMRKHAIKV</sequence>
<dbReference type="GO" id="GO:0006412">
    <property type="term" value="P:translation"/>
    <property type="evidence" value="ECO:0007669"/>
    <property type="project" value="InterPro"/>
</dbReference>
<dbReference type="AlphaFoldDB" id="A0A2C9VN59"/>
<dbReference type="STRING" id="3983.A0A2C9VN59"/>
<dbReference type="GO" id="GO:0022625">
    <property type="term" value="C:cytosolic large ribosomal subunit"/>
    <property type="evidence" value="ECO:0000318"/>
    <property type="project" value="GO_Central"/>
</dbReference>
<comment type="similarity">
    <text evidence="1">Belongs to the universal ribosomal protein uL29 family.</text>
</comment>
<dbReference type="GO" id="GO:0003735">
    <property type="term" value="F:structural constituent of ribosome"/>
    <property type="evidence" value="ECO:0000318"/>
    <property type="project" value="GO_Central"/>
</dbReference>
<keyword evidence="3" id="KW-0687">Ribonucleoprotein</keyword>
<organism evidence="4">
    <name type="scientific">Manihot esculenta</name>
    <name type="common">Cassava</name>
    <name type="synonym">Jatropha manihot</name>
    <dbReference type="NCBI Taxonomy" id="3983"/>
    <lineage>
        <taxon>Eukaryota</taxon>
        <taxon>Viridiplantae</taxon>
        <taxon>Streptophyta</taxon>
        <taxon>Embryophyta</taxon>
        <taxon>Tracheophyta</taxon>
        <taxon>Spermatophyta</taxon>
        <taxon>Magnoliopsida</taxon>
        <taxon>eudicotyledons</taxon>
        <taxon>Gunneridae</taxon>
        <taxon>Pentapetalae</taxon>
        <taxon>rosids</taxon>
        <taxon>fabids</taxon>
        <taxon>Malpighiales</taxon>
        <taxon>Euphorbiaceae</taxon>
        <taxon>Crotonoideae</taxon>
        <taxon>Manihoteae</taxon>
        <taxon>Manihot</taxon>
    </lineage>
</organism>
<protein>
    <recommendedName>
        <fullName evidence="5">60S ribosomal protein L35</fullName>
    </recommendedName>
</protein>
<dbReference type="InterPro" id="IPR045059">
    <property type="entry name" value="Ribosomal_uL29_euk"/>
</dbReference>
<accession>A0A2C9VN59</accession>
<evidence type="ECO:0000256" key="1">
    <source>
        <dbReference type="ARBA" id="ARBA00009254"/>
    </source>
</evidence>
<proteinExistence type="inferred from homology"/>
<dbReference type="GO" id="GO:0000463">
    <property type="term" value="P:maturation of LSU-rRNA from tricistronic rRNA transcript (SSU-rRNA, 5.8S rRNA, LSU-rRNA)"/>
    <property type="evidence" value="ECO:0000318"/>
    <property type="project" value="GO_Central"/>
</dbReference>
<reference evidence="4" key="1">
    <citation type="submission" date="2016-02" db="EMBL/GenBank/DDBJ databases">
        <title>WGS assembly of Manihot esculenta.</title>
        <authorList>
            <person name="Bredeson J.V."/>
            <person name="Prochnik S.E."/>
            <person name="Lyons J.B."/>
            <person name="Schmutz J."/>
            <person name="Grimwood J."/>
            <person name="Vrebalov J."/>
            <person name="Bart R.S."/>
            <person name="Amuge T."/>
            <person name="Ferguson M.E."/>
            <person name="Green R."/>
            <person name="Putnam N."/>
            <person name="Stites J."/>
            <person name="Rounsley S."/>
            <person name="Rokhsar D.S."/>
        </authorList>
    </citation>
    <scope>NUCLEOTIDE SEQUENCE [LARGE SCALE GENOMIC DNA]</scope>
    <source>
        <tissue evidence="4">Leaf</tissue>
    </source>
</reference>
<dbReference type="PANTHER" id="PTHR45722:SF2">
    <property type="entry name" value="LARGE RIBOSOMAL SUBUNIT PROTEIN UL29-RELATED"/>
    <property type="match status" value="1"/>
</dbReference>
<dbReference type="Gene3D" id="6.10.250.3450">
    <property type="match status" value="1"/>
</dbReference>
<evidence type="ECO:0000256" key="3">
    <source>
        <dbReference type="ARBA" id="ARBA00023274"/>
    </source>
</evidence>
<dbReference type="InterPro" id="IPR036049">
    <property type="entry name" value="Ribosomal_uL29_sf"/>
</dbReference>
<evidence type="ECO:0000256" key="2">
    <source>
        <dbReference type="ARBA" id="ARBA00022980"/>
    </source>
</evidence>
<evidence type="ECO:0008006" key="5">
    <source>
        <dbReference type="Google" id="ProtNLM"/>
    </source>
</evidence>